<feature type="region of interest" description="Disordered" evidence="1">
    <location>
        <begin position="36"/>
        <end position="61"/>
    </location>
</feature>
<comment type="caution">
    <text evidence="3">The sequence shown here is derived from an EMBL/GenBank/DDBJ whole genome shotgun (WGS) entry which is preliminary data.</text>
</comment>
<protein>
    <recommendedName>
        <fullName evidence="5">Heme exporter protein D</fullName>
    </recommendedName>
</protein>
<keyword evidence="2" id="KW-1133">Transmembrane helix</keyword>
<dbReference type="RefSeq" id="WP_376833812.1">
    <property type="nucleotide sequence ID" value="NZ_JBHLSW010000003.1"/>
</dbReference>
<evidence type="ECO:0000256" key="1">
    <source>
        <dbReference type="SAM" id="MobiDB-lite"/>
    </source>
</evidence>
<feature type="compositionally biased region" description="Basic and acidic residues" evidence="1">
    <location>
        <begin position="36"/>
        <end position="46"/>
    </location>
</feature>
<dbReference type="Proteomes" id="UP001589906">
    <property type="component" value="Unassembled WGS sequence"/>
</dbReference>
<evidence type="ECO:0000313" key="4">
    <source>
        <dbReference type="Proteomes" id="UP001589906"/>
    </source>
</evidence>
<name>A0ABV6QZ72_9CAUL</name>
<evidence type="ECO:0008006" key="5">
    <source>
        <dbReference type="Google" id="ProtNLM"/>
    </source>
</evidence>
<organism evidence="3 4">
    <name type="scientific">Brevundimonas balnearis</name>
    <dbReference type="NCBI Taxonomy" id="1572858"/>
    <lineage>
        <taxon>Bacteria</taxon>
        <taxon>Pseudomonadati</taxon>
        <taxon>Pseudomonadota</taxon>
        <taxon>Alphaproteobacteria</taxon>
        <taxon>Caulobacterales</taxon>
        <taxon>Caulobacteraceae</taxon>
        <taxon>Brevundimonas</taxon>
    </lineage>
</organism>
<keyword evidence="2" id="KW-0472">Membrane</keyword>
<evidence type="ECO:0000313" key="3">
    <source>
        <dbReference type="EMBL" id="MFC0632661.1"/>
    </source>
</evidence>
<sequence length="61" mass="6910">MLGADMDGQTVFAALASVTMLAYMLVVLNRHLAERRRDRQARERRVAPPPPAPRDPQRPWG</sequence>
<keyword evidence="4" id="KW-1185">Reference proteome</keyword>
<proteinExistence type="predicted"/>
<gene>
    <name evidence="3" type="ORF">ACFFGE_02040</name>
</gene>
<evidence type="ECO:0000256" key="2">
    <source>
        <dbReference type="SAM" id="Phobius"/>
    </source>
</evidence>
<dbReference type="EMBL" id="JBHLSW010000003">
    <property type="protein sequence ID" value="MFC0632661.1"/>
    <property type="molecule type" value="Genomic_DNA"/>
</dbReference>
<accession>A0ABV6QZ72</accession>
<reference evidence="3 4" key="1">
    <citation type="submission" date="2024-09" db="EMBL/GenBank/DDBJ databases">
        <authorList>
            <person name="Sun Q."/>
            <person name="Mori K."/>
        </authorList>
    </citation>
    <scope>NUCLEOTIDE SEQUENCE [LARGE SCALE GENOMIC DNA]</scope>
    <source>
        <strain evidence="3 4">NCAIM B.02621</strain>
    </source>
</reference>
<keyword evidence="2" id="KW-0812">Transmembrane</keyword>
<feature type="transmembrane region" description="Helical" evidence="2">
    <location>
        <begin position="12"/>
        <end position="32"/>
    </location>
</feature>